<dbReference type="InterPro" id="IPR007813">
    <property type="entry name" value="PilN"/>
</dbReference>
<name>A0A8I2DAU7_9GAMM</name>
<feature type="coiled-coil region" evidence="1">
    <location>
        <begin position="49"/>
        <end position="86"/>
    </location>
</feature>
<keyword evidence="1" id="KW-0175">Coiled coil</keyword>
<comment type="caution">
    <text evidence="3">The sequence shown here is derived from an EMBL/GenBank/DDBJ whole genome shotgun (WGS) entry which is preliminary data.</text>
</comment>
<protein>
    <submittedName>
        <fullName evidence="3">PilN domain-containing protein</fullName>
    </submittedName>
</protein>
<dbReference type="InterPro" id="IPR052534">
    <property type="entry name" value="Extracell_DNA_Util/SecSys_Comp"/>
</dbReference>
<reference evidence="3" key="1">
    <citation type="submission" date="2021-03" db="EMBL/GenBank/DDBJ databases">
        <authorList>
            <person name="Stanton E."/>
        </authorList>
    </citation>
    <scope>NUCLEOTIDE SEQUENCE</scope>
    <source>
        <strain evidence="3">2020EL-00113</strain>
    </source>
</reference>
<dbReference type="PANTHER" id="PTHR40278:SF1">
    <property type="entry name" value="DNA UTILIZATION PROTEIN HOFN"/>
    <property type="match status" value="1"/>
</dbReference>
<evidence type="ECO:0000313" key="4">
    <source>
        <dbReference type="Proteomes" id="UP000674270"/>
    </source>
</evidence>
<accession>A0A8I2DAU7</accession>
<dbReference type="Proteomes" id="UP000674270">
    <property type="component" value="Unassembled WGS sequence"/>
</dbReference>
<feature type="transmembrane region" description="Helical" evidence="2">
    <location>
        <begin position="22"/>
        <end position="44"/>
    </location>
</feature>
<evidence type="ECO:0000256" key="2">
    <source>
        <dbReference type="SAM" id="Phobius"/>
    </source>
</evidence>
<dbReference type="AlphaFoldDB" id="A0A8I2DAU7"/>
<evidence type="ECO:0000256" key="1">
    <source>
        <dbReference type="SAM" id="Coils"/>
    </source>
</evidence>
<keyword evidence="2" id="KW-0812">Transmembrane</keyword>
<sequence>MELYQVNFLPWRQRQIKKKIRAFLLFCSVICCSVITACVFLFIFQHIEIEDLKNRKHNNQLQYEQIQQLTLQITDQQTQINRLMNQKRKIDNIMVNNQFLLGLLQNLSTITPPRSWLTNLQLMNNKIEIKANSYDFQDINSLGLQLKNHPGLSDIQLKKISRMNQLNRLHLTAKYQGGLDE</sequence>
<keyword evidence="2" id="KW-0472">Membrane</keyword>
<gene>
    <name evidence="3" type="ORF">J7T18_12890</name>
</gene>
<proteinExistence type="predicted"/>
<dbReference type="Pfam" id="PF05137">
    <property type="entry name" value="PilN"/>
    <property type="match status" value="1"/>
</dbReference>
<dbReference type="EMBL" id="JAGKLY010000005">
    <property type="protein sequence ID" value="MBQ0269196.1"/>
    <property type="molecule type" value="Genomic_DNA"/>
</dbReference>
<organism evidence="3 4">
    <name type="scientific">Providencia huaxiensis</name>
    <dbReference type="NCBI Taxonomy" id="2027290"/>
    <lineage>
        <taxon>Bacteria</taxon>
        <taxon>Pseudomonadati</taxon>
        <taxon>Pseudomonadota</taxon>
        <taxon>Gammaproteobacteria</taxon>
        <taxon>Enterobacterales</taxon>
        <taxon>Morganellaceae</taxon>
        <taxon>Providencia</taxon>
    </lineage>
</organism>
<dbReference type="RefSeq" id="WP_210848604.1">
    <property type="nucleotide sequence ID" value="NZ_JAGKLY010000005.1"/>
</dbReference>
<dbReference type="PANTHER" id="PTHR40278">
    <property type="entry name" value="DNA UTILIZATION PROTEIN HOFN"/>
    <property type="match status" value="1"/>
</dbReference>
<evidence type="ECO:0000313" key="3">
    <source>
        <dbReference type="EMBL" id="MBQ0269196.1"/>
    </source>
</evidence>
<keyword evidence="2" id="KW-1133">Transmembrane helix</keyword>